<gene>
    <name evidence="1" type="ORF">GAB14E_2307</name>
</gene>
<accession>A0A099KV68</accession>
<evidence type="ECO:0008006" key="3">
    <source>
        <dbReference type="Google" id="ProtNLM"/>
    </source>
</evidence>
<protein>
    <recommendedName>
        <fullName evidence="3">Peptidase MA-like domain-containing protein</fullName>
    </recommendedName>
</protein>
<sequence length="304" mass="35183">MDLAMHISKILVLLTLIFSCFVNAGAWEQRRSTLEKVAVYDEFRIFYSLSGVDELPKSRRADLNHNKVPDFIESIGKRLTDSNRFFKYDVGLKSPLKSNRYIGRAHYIDVNVLDFSNNPKGPKNGVAYDGTPKFNRSLVGQSSVNVLAIDIFGGVNLNTNTVEHELFHLYQNGYTYFKNRWYTEGTARWSELVIKGRIGKGSNLPKTINEKEKLFKKSYKANFFWNELFLITDKKNLGKRFIKYLLEELDNADDIAARARGINNKNWKESEQRSNKNNFYIWQAIADVSKKFSHSTEIHNLSRL</sequence>
<dbReference type="RefSeq" id="WP_033081997.1">
    <property type="nucleotide sequence ID" value="NZ_JQEC01000021.1"/>
</dbReference>
<proteinExistence type="predicted"/>
<evidence type="ECO:0000313" key="1">
    <source>
        <dbReference type="EMBL" id="KGJ93752.1"/>
    </source>
</evidence>
<dbReference type="EMBL" id="JQEC01000021">
    <property type="protein sequence ID" value="KGJ93752.1"/>
    <property type="molecule type" value="Genomic_DNA"/>
</dbReference>
<dbReference type="AlphaFoldDB" id="A0A099KV68"/>
<name>A0A099KV68_COLPS</name>
<comment type="caution">
    <text evidence="1">The sequence shown here is derived from an EMBL/GenBank/DDBJ whole genome shotgun (WGS) entry which is preliminary data.</text>
</comment>
<dbReference type="Proteomes" id="UP000029868">
    <property type="component" value="Unassembled WGS sequence"/>
</dbReference>
<organism evidence="1 2">
    <name type="scientific">Colwellia psychrerythraea</name>
    <name type="common">Vibrio psychroerythus</name>
    <dbReference type="NCBI Taxonomy" id="28229"/>
    <lineage>
        <taxon>Bacteria</taxon>
        <taxon>Pseudomonadati</taxon>
        <taxon>Pseudomonadota</taxon>
        <taxon>Gammaproteobacteria</taxon>
        <taxon>Alteromonadales</taxon>
        <taxon>Colwelliaceae</taxon>
        <taxon>Colwellia</taxon>
    </lineage>
</organism>
<evidence type="ECO:0000313" key="2">
    <source>
        <dbReference type="Proteomes" id="UP000029868"/>
    </source>
</evidence>
<dbReference type="OrthoDB" id="262317at2"/>
<reference evidence="1 2" key="1">
    <citation type="submission" date="2014-08" db="EMBL/GenBank/DDBJ databases">
        <title>Genomic and Phenotypic Diversity of Colwellia psychrerythraea strains from Disparate Marine Basins.</title>
        <authorList>
            <person name="Techtmann S.M."/>
            <person name="Stelling S.C."/>
            <person name="Utturkar S.M."/>
            <person name="Alshibli N."/>
            <person name="Harris A."/>
            <person name="Brown S.D."/>
            <person name="Hazen T.C."/>
        </authorList>
    </citation>
    <scope>NUCLEOTIDE SEQUENCE [LARGE SCALE GENOMIC DNA]</scope>
    <source>
        <strain evidence="1 2">GAB14E</strain>
    </source>
</reference>
<dbReference type="PATRIC" id="fig|28229.3.peg.1928"/>